<dbReference type="InterPro" id="IPR019052">
    <property type="entry name" value="DUF2383"/>
</dbReference>
<reference evidence="3 5" key="1">
    <citation type="submission" date="2014-12" db="EMBL/GenBank/DDBJ databases">
        <title>Whole genome sequencing of Sphingobium xenophagum OW59.</title>
        <authorList>
            <person name="Ohta Y."/>
            <person name="Nishi S."/>
            <person name="Hatada Y."/>
        </authorList>
    </citation>
    <scope>NUCLEOTIDE SEQUENCE [LARGE SCALE GENOMIC DNA]</scope>
    <source>
        <strain evidence="3 5">OW59</strain>
    </source>
</reference>
<dbReference type="InterPro" id="IPR011971">
    <property type="entry name" value="CHP02284"/>
</dbReference>
<dbReference type="AlphaFoldDB" id="A0A249MYC7"/>
<dbReference type="Pfam" id="PF09537">
    <property type="entry name" value="DUF2383"/>
    <property type="match status" value="1"/>
</dbReference>
<dbReference type="Gene3D" id="1.20.1260.10">
    <property type="match status" value="1"/>
</dbReference>
<dbReference type="Proteomes" id="UP000217141">
    <property type="component" value="Chromosome II"/>
</dbReference>
<sequence>MSDNSHDISTLNSLIATTIDSADGYTEAAKDSENSRFTALFTSRAGERRAIATRLQQQVAALGGNPEDDGTLLAGAHRMFLNLKSVVTGNDDKAIINEVEAGEDHIKAKFEDALEDRKLSPAVRDLVETSYMSVKAGHDEMRDIKHSMQH</sequence>
<accession>A0A401J701</accession>
<dbReference type="RefSeq" id="WP_017181237.1">
    <property type="nucleotide sequence ID" value="NZ_BBQY01000038.1"/>
</dbReference>
<dbReference type="KEGG" id="shyd:CJD35_17900"/>
<proteinExistence type="predicted"/>
<evidence type="ECO:0000313" key="3">
    <source>
        <dbReference type="EMBL" id="GBH32426.1"/>
    </source>
</evidence>
<reference evidence="2 4" key="2">
    <citation type="submission" date="2017-08" db="EMBL/GenBank/DDBJ databases">
        <title>Whole Genome Sequence of Sphingobium hydrophobicum C1: Insights into Adaption to the Electronic-waste Contaminated Sediment.</title>
        <authorList>
            <person name="Song D."/>
            <person name="Chen X."/>
            <person name="Xu M."/>
        </authorList>
    </citation>
    <scope>NUCLEOTIDE SEQUENCE [LARGE SCALE GENOMIC DNA]</scope>
    <source>
        <strain evidence="2 4">C1</strain>
    </source>
</reference>
<dbReference type="InterPro" id="IPR016920">
    <property type="entry name" value="UCP029477"/>
</dbReference>
<feature type="domain" description="DUF2383" evidence="1">
    <location>
        <begin position="8"/>
        <end position="116"/>
    </location>
</feature>
<accession>A0A249MYC7</accession>
<dbReference type="PIRSF" id="PIRSF029477">
    <property type="entry name" value="UCP029477"/>
    <property type="match status" value="1"/>
</dbReference>
<evidence type="ECO:0000313" key="2">
    <source>
        <dbReference type="EMBL" id="ASY46338.1"/>
    </source>
</evidence>
<dbReference type="STRING" id="1192759.GCA_000277525_00367"/>
<dbReference type="NCBIfam" id="TIGR02284">
    <property type="entry name" value="PA2169 family four-helix-bundle protein"/>
    <property type="match status" value="1"/>
</dbReference>
<dbReference type="InterPro" id="IPR012347">
    <property type="entry name" value="Ferritin-like"/>
</dbReference>
<dbReference type="Proteomes" id="UP000290975">
    <property type="component" value="Unassembled WGS sequence"/>
</dbReference>
<evidence type="ECO:0000259" key="1">
    <source>
        <dbReference type="Pfam" id="PF09537"/>
    </source>
</evidence>
<name>A0A249MYC7_SPHXE</name>
<dbReference type="EMBL" id="CP022746">
    <property type="protein sequence ID" value="ASY46338.1"/>
    <property type="molecule type" value="Genomic_DNA"/>
</dbReference>
<dbReference type="EMBL" id="BBQY01000038">
    <property type="protein sequence ID" value="GBH32426.1"/>
    <property type="molecule type" value="Genomic_DNA"/>
</dbReference>
<evidence type="ECO:0000313" key="5">
    <source>
        <dbReference type="Proteomes" id="UP000290975"/>
    </source>
</evidence>
<keyword evidence="5" id="KW-1185">Reference proteome</keyword>
<evidence type="ECO:0000313" key="4">
    <source>
        <dbReference type="Proteomes" id="UP000217141"/>
    </source>
</evidence>
<protein>
    <recommendedName>
        <fullName evidence="1">DUF2383 domain-containing protein</fullName>
    </recommendedName>
</protein>
<gene>
    <name evidence="2" type="ORF">CJD35_17900</name>
    <name evidence="3" type="ORF">MBESOW_P3657</name>
</gene>
<organism evidence="2 4">
    <name type="scientific">Sphingobium xenophagum</name>
    <dbReference type="NCBI Taxonomy" id="121428"/>
    <lineage>
        <taxon>Bacteria</taxon>
        <taxon>Pseudomonadati</taxon>
        <taxon>Pseudomonadota</taxon>
        <taxon>Alphaproteobacteria</taxon>
        <taxon>Sphingomonadales</taxon>
        <taxon>Sphingomonadaceae</taxon>
        <taxon>Sphingobium</taxon>
    </lineage>
</organism>